<dbReference type="RefSeq" id="WP_166156578.1">
    <property type="nucleotide sequence ID" value="NZ_JAAOIW010000023.1"/>
</dbReference>
<dbReference type="Proteomes" id="UP001165962">
    <property type="component" value="Unassembled WGS sequence"/>
</dbReference>
<keyword evidence="2" id="KW-1185">Reference proteome</keyword>
<evidence type="ECO:0000313" key="2">
    <source>
        <dbReference type="Proteomes" id="UP001165962"/>
    </source>
</evidence>
<sequence>MVKVLLGIIISTLIFGCSTSINKENQTLENLEPVQVERGVSIDPEIEKELQKKKEEQLKSVSGLFKTSLESVKEDGKIKLTFSLQNVSG</sequence>
<protein>
    <recommendedName>
        <fullName evidence="3">Lipoprotein</fullName>
    </recommendedName>
</protein>
<accession>A0ABX0JH29</accession>
<name>A0ABX0JH29_9BACL</name>
<proteinExistence type="predicted"/>
<evidence type="ECO:0008006" key="3">
    <source>
        <dbReference type="Google" id="ProtNLM"/>
    </source>
</evidence>
<evidence type="ECO:0000313" key="1">
    <source>
        <dbReference type="EMBL" id="NHN34848.1"/>
    </source>
</evidence>
<gene>
    <name evidence="1" type="ORF">G9U52_34455</name>
</gene>
<comment type="caution">
    <text evidence="1">The sequence shown here is derived from an EMBL/GenBank/DDBJ whole genome shotgun (WGS) entry which is preliminary data.</text>
</comment>
<dbReference type="EMBL" id="JAAOIW010000023">
    <property type="protein sequence ID" value="NHN34848.1"/>
    <property type="molecule type" value="Genomic_DNA"/>
</dbReference>
<organism evidence="1 2">
    <name type="scientific">Paenibacillus agricola</name>
    <dbReference type="NCBI Taxonomy" id="2716264"/>
    <lineage>
        <taxon>Bacteria</taxon>
        <taxon>Bacillati</taxon>
        <taxon>Bacillota</taxon>
        <taxon>Bacilli</taxon>
        <taxon>Bacillales</taxon>
        <taxon>Paenibacillaceae</taxon>
        <taxon>Paenibacillus</taxon>
    </lineage>
</organism>
<dbReference type="PROSITE" id="PS51257">
    <property type="entry name" value="PROKAR_LIPOPROTEIN"/>
    <property type="match status" value="1"/>
</dbReference>
<reference evidence="1" key="1">
    <citation type="submission" date="2020-03" db="EMBL/GenBank/DDBJ databases">
        <title>Draft sequencing of Paenibacilllus sp. S3N08.</title>
        <authorList>
            <person name="Kim D.-U."/>
        </authorList>
    </citation>
    <scope>NUCLEOTIDE SEQUENCE</scope>
    <source>
        <strain evidence="1">S3N08</strain>
    </source>
</reference>